<dbReference type="EMBL" id="CP036259">
    <property type="protein sequence ID" value="QDR82654.1"/>
    <property type="molecule type" value="Genomic_DNA"/>
</dbReference>
<dbReference type="SUPFAM" id="SSF53850">
    <property type="entry name" value="Periplasmic binding protein-like II"/>
    <property type="match status" value="1"/>
</dbReference>
<proteinExistence type="predicted"/>
<evidence type="ECO:0000256" key="2">
    <source>
        <dbReference type="SAM" id="SignalP"/>
    </source>
</evidence>
<evidence type="ECO:0000259" key="3">
    <source>
        <dbReference type="SMART" id="SM00062"/>
    </source>
</evidence>
<dbReference type="Gene3D" id="3.40.190.10">
    <property type="entry name" value="Periplasmic binding protein-like II"/>
    <property type="match status" value="2"/>
</dbReference>
<feature type="domain" description="Ionotropic glutamate receptor C-terminal" evidence="4">
    <location>
        <begin position="44"/>
        <end position="262"/>
    </location>
</feature>
<dbReference type="InterPro" id="IPR001638">
    <property type="entry name" value="Solute-binding_3/MltF_N"/>
</dbReference>
<dbReference type="Pfam" id="PF00497">
    <property type="entry name" value="SBP_bac_3"/>
    <property type="match status" value="1"/>
</dbReference>
<dbReference type="PANTHER" id="PTHR35936:SF19">
    <property type="entry name" value="AMINO-ACID-BINDING PROTEIN YXEM-RELATED"/>
    <property type="match status" value="1"/>
</dbReference>
<evidence type="ECO:0000313" key="6">
    <source>
        <dbReference type="Proteomes" id="UP000320776"/>
    </source>
</evidence>
<gene>
    <name evidence="5" type="primary">fliY_2</name>
    <name evidence="5" type="ORF">SPTER_40830</name>
</gene>
<dbReference type="SMART" id="SM00062">
    <property type="entry name" value="PBPb"/>
    <property type="match status" value="1"/>
</dbReference>
<dbReference type="AlphaFoldDB" id="A0A517DZ69"/>
<dbReference type="GO" id="GO:0016020">
    <property type="term" value="C:membrane"/>
    <property type="evidence" value="ECO:0007669"/>
    <property type="project" value="InterPro"/>
</dbReference>
<feature type="chain" id="PRO_5021799452" evidence="2">
    <location>
        <begin position="24"/>
        <end position="267"/>
    </location>
</feature>
<dbReference type="GO" id="GO:0015276">
    <property type="term" value="F:ligand-gated monoatomic ion channel activity"/>
    <property type="evidence" value="ECO:0007669"/>
    <property type="project" value="InterPro"/>
</dbReference>
<sequence>MRRILVFISLVAMVSMLLVGCGASTTTSEKQGGPVWSRIEQAKVMKVAFEGTYPPFNYQNEQKQFAGFDVDISNEIAKRLGVKAEFIATPWEGLIGGLQADKFDIVIAQMSITEERKKSVDFTDPYVNTGGVLITRQDTNDINKLEDIKDKKVGVGGGTTFEKVARSVQGADVRTYKSAGEYFTDLQNKRLDVIINDSMVAAYRIKQNNLPLKTSTTFVSKDLIGMAAKQGNGDFVEKVNKALAEIKQDGTYEQLFIKWFGVKPVTE</sequence>
<name>A0A517DZ69_9FIRM</name>
<dbReference type="Proteomes" id="UP000320776">
    <property type="component" value="Chromosome"/>
</dbReference>
<dbReference type="CDD" id="cd13626">
    <property type="entry name" value="PBP2_Cystine_like"/>
    <property type="match status" value="1"/>
</dbReference>
<organism evidence="5 6">
    <name type="scientific">Sporomusa termitida</name>
    <dbReference type="NCBI Taxonomy" id="2377"/>
    <lineage>
        <taxon>Bacteria</taxon>
        <taxon>Bacillati</taxon>
        <taxon>Bacillota</taxon>
        <taxon>Negativicutes</taxon>
        <taxon>Selenomonadales</taxon>
        <taxon>Sporomusaceae</taxon>
        <taxon>Sporomusa</taxon>
    </lineage>
</organism>
<evidence type="ECO:0000256" key="1">
    <source>
        <dbReference type="ARBA" id="ARBA00022729"/>
    </source>
</evidence>
<evidence type="ECO:0000313" key="5">
    <source>
        <dbReference type="EMBL" id="QDR82654.1"/>
    </source>
</evidence>
<dbReference type="PANTHER" id="PTHR35936">
    <property type="entry name" value="MEMBRANE-BOUND LYTIC MUREIN TRANSGLYCOSYLASE F"/>
    <property type="match status" value="1"/>
</dbReference>
<dbReference type="InterPro" id="IPR001320">
    <property type="entry name" value="Iontro_rcpt_C"/>
</dbReference>
<feature type="signal peptide" evidence="2">
    <location>
        <begin position="1"/>
        <end position="23"/>
    </location>
</feature>
<keyword evidence="1 2" id="KW-0732">Signal</keyword>
<dbReference type="KEGG" id="sted:SPTER_40830"/>
<evidence type="ECO:0000259" key="4">
    <source>
        <dbReference type="SMART" id="SM00079"/>
    </source>
</evidence>
<dbReference type="SMART" id="SM00079">
    <property type="entry name" value="PBPe"/>
    <property type="match status" value="1"/>
</dbReference>
<accession>A0A517DZ69</accession>
<dbReference type="PROSITE" id="PS51257">
    <property type="entry name" value="PROKAR_LIPOPROTEIN"/>
    <property type="match status" value="1"/>
</dbReference>
<keyword evidence="6" id="KW-1185">Reference proteome</keyword>
<reference evidence="5 6" key="1">
    <citation type="submission" date="2019-02" db="EMBL/GenBank/DDBJ databases">
        <title>Closed genome of Sporomusa termitida DSM 4440.</title>
        <authorList>
            <person name="Poehlein A."/>
            <person name="Daniel R."/>
        </authorList>
    </citation>
    <scope>NUCLEOTIDE SEQUENCE [LARGE SCALE GENOMIC DNA]</scope>
    <source>
        <strain evidence="5 6">DSM 4440</strain>
    </source>
</reference>
<feature type="domain" description="Solute-binding protein family 3/N-terminal" evidence="3">
    <location>
        <begin position="44"/>
        <end position="263"/>
    </location>
</feature>
<protein>
    <submittedName>
        <fullName evidence="5">L-cystine-binding protein FliY</fullName>
    </submittedName>
</protein>